<gene>
    <name evidence="2" type="ORF">IGS73_07585</name>
</gene>
<feature type="region of interest" description="Disordered" evidence="1">
    <location>
        <begin position="1"/>
        <end position="33"/>
    </location>
</feature>
<proteinExistence type="predicted"/>
<dbReference type="AlphaFoldDB" id="A0A7L9J3L5"/>
<dbReference type="EMBL" id="CP062789">
    <property type="protein sequence ID" value="QOK24211.1"/>
    <property type="molecule type" value="Genomic_DNA"/>
</dbReference>
<evidence type="ECO:0000256" key="1">
    <source>
        <dbReference type="SAM" id="MobiDB-lite"/>
    </source>
</evidence>
<accession>A0A7L9J3L5</accession>
<name>A0A7L9J3L5_9MICO</name>
<reference evidence="2 3" key="1">
    <citation type="submission" date="2020-10" db="EMBL/GenBank/DDBJ databases">
        <title>Janibacter indicus TT2 genome sequence.</title>
        <authorList>
            <person name="Lee K."/>
            <person name="Ganzorig M."/>
        </authorList>
    </citation>
    <scope>NUCLEOTIDE SEQUENCE [LARGE SCALE GENOMIC DNA]</scope>
    <source>
        <strain evidence="2 3">TT2</strain>
    </source>
</reference>
<evidence type="ECO:0000313" key="2">
    <source>
        <dbReference type="EMBL" id="QOK24211.1"/>
    </source>
</evidence>
<organism evidence="2 3">
    <name type="scientific">Janibacter indicus</name>
    <dbReference type="NCBI Taxonomy" id="857417"/>
    <lineage>
        <taxon>Bacteria</taxon>
        <taxon>Bacillati</taxon>
        <taxon>Actinomycetota</taxon>
        <taxon>Actinomycetes</taxon>
        <taxon>Micrococcales</taxon>
        <taxon>Intrasporangiaceae</taxon>
        <taxon>Janibacter</taxon>
    </lineage>
</organism>
<evidence type="ECO:0000313" key="3">
    <source>
        <dbReference type="Proteomes" id="UP000593998"/>
    </source>
</evidence>
<dbReference type="RefSeq" id="WP_192912040.1">
    <property type="nucleotide sequence ID" value="NZ_CP062789.1"/>
</dbReference>
<dbReference type="Proteomes" id="UP000593998">
    <property type="component" value="Chromosome"/>
</dbReference>
<sequence>MNDQSGRHEAGAREAREAQERILEEQRRQDDARLAEQRRQVLDRARTIQYD</sequence>
<protein>
    <submittedName>
        <fullName evidence="2">Uncharacterized protein</fullName>
    </submittedName>
</protein>